<dbReference type="GeneID" id="93289727"/>
<reference evidence="4 5" key="1">
    <citation type="journal article" date="2005" name="Proc. Natl. Acad. Sci. U.S.A.">
        <title>Complete genome sequence of the probiotic lactic acid bacterium Lactobacillus acidophilus NCFM.</title>
        <authorList>
            <person name="Altermann E."/>
            <person name="Russell W.M."/>
            <person name="Azcarate-Peril M.A."/>
            <person name="Barrangou R."/>
            <person name="Buck B.L."/>
            <person name="McAuliffe O."/>
            <person name="Souther N."/>
            <person name="Dobson A."/>
            <person name="Duong T."/>
            <person name="Callanan M."/>
            <person name="Lick S."/>
            <person name="Hamrick A."/>
            <person name="Cano R."/>
            <person name="Klaenhammer T.R."/>
        </authorList>
    </citation>
    <scope>NUCLEOTIDE SEQUENCE [LARGE SCALE GENOMIC DNA]</scope>
    <source>
        <strain evidence="5">ATCC 700396 / NCK56 / N2 / NCFM</strain>
    </source>
</reference>
<dbReference type="SUPFAM" id="SSF100950">
    <property type="entry name" value="NagB/RpiA/CoA transferase-like"/>
    <property type="match status" value="1"/>
</dbReference>
<accession>Q5FJW2</accession>
<keyword evidence="2" id="KW-0413">Isomerase</keyword>
<dbReference type="RefSeq" id="WP_003547580.1">
    <property type="nucleotide sequence ID" value="NC_006814.3"/>
</dbReference>
<dbReference type="GO" id="GO:0006014">
    <property type="term" value="P:D-ribose metabolic process"/>
    <property type="evidence" value="ECO:0007669"/>
    <property type="project" value="TreeGrafter"/>
</dbReference>
<dbReference type="HOGENOM" id="CLU_1684300_0_0_9"/>
<dbReference type="InterPro" id="IPR037171">
    <property type="entry name" value="NagB/RpiA_transferase-like"/>
</dbReference>
<dbReference type="GO" id="GO:0009052">
    <property type="term" value="P:pentose-phosphate shunt, non-oxidative branch"/>
    <property type="evidence" value="ECO:0007669"/>
    <property type="project" value="InterPro"/>
</dbReference>
<dbReference type="Pfam" id="PF06026">
    <property type="entry name" value="Rib_5-P_isom_A"/>
    <property type="match status" value="1"/>
</dbReference>
<dbReference type="STRING" id="272621.LBA1174"/>
<evidence type="ECO:0000313" key="4">
    <source>
        <dbReference type="EMBL" id="AAV43012.1"/>
    </source>
</evidence>
<dbReference type="PANTHER" id="PTHR11934:SF0">
    <property type="entry name" value="RIBOSE-5-PHOSPHATE ISOMERASE"/>
    <property type="match status" value="1"/>
</dbReference>
<proteinExistence type="predicted"/>
<dbReference type="EC" id="5.3.1.6" evidence="1"/>
<dbReference type="Gene3D" id="3.30.70.260">
    <property type="match status" value="1"/>
</dbReference>
<dbReference type="GO" id="GO:0005829">
    <property type="term" value="C:cytosol"/>
    <property type="evidence" value="ECO:0007669"/>
    <property type="project" value="TreeGrafter"/>
</dbReference>
<dbReference type="KEGG" id="lac:LBA1174"/>
<evidence type="ECO:0000256" key="2">
    <source>
        <dbReference type="ARBA" id="ARBA00023235"/>
    </source>
</evidence>
<evidence type="ECO:0000313" key="5">
    <source>
        <dbReference type="Proteomes" id="UP000006381"/>
    </source>
</evidence>
<dbReference type="eggNOG" id="COG0120">
    <property type="taxonomic scope" value="Bacteria"/>
</dbReference>
<evidence type="ECO:0000256" key="3">
    <source>
        <dbReference type="ARBA" id="ARBA00029734"/>
    </source>
</evidence>
<dbReference type="Proteomes" id="UP000006381">
    <property type="component" value="Chromosome"/>
</dbReference>
<gene>
    <name evidence="4" type="ordered locus">LBA1174</name>
</gene>
<dbReference type="GO" id="GO:0004751">
    <property type="term" value="F:ribose-5-phosphate isomerase activity"/>
    <property type="evidence" value="ECO:0007669"/>
    <property type="project" value="UniProtKB-EC"/>
</dbReference>
<protein>
    <recommendedName>
        <fullName evidence="1">ribose-5-phosphate isomerase</fullName>
        <ecNumber evidence="1">5.3.1.6</ecNumber>
    </recommendedName>
    <alternativeName>
        <fullName evidence="3">Phosphoriboisomerase</fullName>
    </alternativeName>
</protein>
<dbReference type="InterPro" id="IPR004788">
    <property type="entry name" value="Ribose5P_isomerase_type_A"/>
</dbReference>
<dbReference type="OrthoDB" id="5870696at2"/>
<dbReference type="SUPFAM" id="SSF75445">
    <property type="entry name" value="D-ribose-5-phosphate isomerase (RpiA), lid domain"/>
    <property type="match status" value="1"/>
</dbReference>
<dbReference type="BioCyc" id="LACI272621:G1G49-1163-MONOMER"/>
<sequence length="156" mass="17731">MSLLLKSRYNCQKIGLFVHSLNETDQIDIAFDGCDIDYSLNTLKSGGNIYLYEKIAAQMSKEYILLLPQERIQKELSTKVPLSIEVASPTVKQIMNFCHSLNLKAELRLDTSSFARSPLGNLIIDIYKPNWNDIAQINEQLLKQNGVIASSYFPTW</sequence>
<dbReference type="Gene3D" id="3.40.50.1360">
    <property type="match status" value="1"/>
</dbReference>
<name>Q5FJW2_LACAC</name>
<organism evidence="5">
    <name type="scientific">Lactobacillus acidophilus (strain ATCC 700396 / NCK56 / N2 / NCFM)</name>
    <dbReference type="NCBI Taxonomy" id="272621"/>
    <lineage>
        <taxon>Bacteria</taxon>
        <taxon>Bacillati</taxon>
        <taxon>Bacillota</taxon>
        <taxon>Bacilli</taxon>
        <taxon>Lactobacillales</taxon>
        <taxon>Lactobacillaceae</taxon>
        <taxon>Lactobacillus</taxon>
    </lineage>
</organism>
<dbReference type="PANTHER" id="PTHR11934">
    <property type="entry name" value="RIBOSE-5-PHOSPHATE ISOMERASE"/>
    <property type="match status" value="1"/>
</dbReference>
<keyword evidence="5" id="KW-1185">Reference proteome</keyword>
<evidence type="ECO:0000256" key="1">
    <source>
        <dbReference type="ARBA" id="ARBA00011959"/>
    </source>
</evidence>
<dbReference type="AlphaFoldDB" id="Q5FJW2"/>
<dbReference type="EMBL" id="CP000033">
    <property type="protein sequence ID" value="AAV43012.1"/>
    <property type="molecule type" value="Genomic_DNA"/>
</dbReference>